<gene>
    <name evidence="2" type="ORF">AHMF7605_18220</name>
</gene>
<dbReference type="RefSeq" id="WP_106931481.1">
    <property type="nucleotide sequence ID" value="NZ_PYFT01000001.1"/>
</dbReference>
<evidence type="ECO:0000313" key="2">
    <source>
        <dbReference type="EMBL" id="PSR55302.1"/>
    </source>
</evidence>
<organism evidence="2 3">
    <name type="scientific">Adhaeribacter arboris</name>
    <dbReference type="NCBI Taxonomy" id="2072846"/>
    <lineage>
        <taxon>Bacteria</taxon>
        <taxon>Pseudomonadati</taxon>
        <taxon>Bacteroidota</taxon>
        <taxon>Cytophagia</taxon>
        <taxon>Cytophagales</taxon>
        <taxon>Hymenobacteraceae</taxon>
        <taxon>Adhaeribacter</taxon>
    </lineage>
</organism>
<keyword evidence="1 2" id="KW-0808">Transferase</keyword>
<dbReference type="GO" id="GO:0008168">
    <property type="term" value="F:methyltransferase activity"/>
    <property type="evidence" value="ECO:0007669"/>
    <property type="project" value="UniProtKB-KW"/>
</dbReference>
<dbReference type="AlphaFoldDB" id="A0A2T2YIG9"/>
<dbReference type="Proteomes" id="UP000240357">
    <property type="component" value="Unassembled WGS sequence"/>
</dbReference>
<dbReference type="SUPFAM" id="SSF53335">
    <property type="entry name" value="S-adenosyl-L-methionine-dependent methyltransferases"/>
    <property type="match status" value="1"/>
</dbReference>
<protein>
    <submittedName>
        <fullName evidence="2">Methyltransferase</fullName>
    </submittedName>
</protein>
<dbReference type="PANTHER" id="PTHR43861:SF3">
    <property type="entry name" value="PUTATIVE (AFU_ORTHOLOGUE AFUA_2G14390)-RELATED"/>
    <property type="match status" value="1"/>
</dbReference>
<keyword evidence="2" id="KW-0489">Methyltransferase</keyword>
<evidence type="ECO:0000313" key="3">
    <source>
        <dbReference type="Proteomes" id="UP000240357"/>
    </source>
</evidence>
<dbReference type="CDD" id="cd02440">
    <property type="entry name" value="AdoMet_MTases"/>
    <property type="match status" value="1"/>
</dbReference>
<dbReference type="Pfam" id="PF13489">
    <property type="entry name" value="Methyltransf_23"/>
    <property type="match status" value="1"/>
</dbReference>
<proteinExistence type="predicted"/>
<comment type="caution">
    <text evidence="2">The sequence shown here is derived from an EMBL/GenBank/DDBJ whole genome shotgun (WGS) entry which is preliminary data.</text>
</comment>
<name>A0A2T2YIG9_9BACT</name>
<evidence type="ECO:0000256" key="1">
    <source>
        <dbReference type="ARBA" id="ARBA00022679"/>
    </source>
</evidence>
<dbReference type="OrthoDB" id="2370471at2"/>
<dbReference type="EMBL" id="PYFT01000001">
    <property type="protein sequence ID" value="PSR55302.1"/>
    <property type="molecule type" value="Genomic_DNA"/>
</dbReference>
<dbReference type="Gene3D" id="3.40.50.150">
    <property type="entry name" value="Vaccinia Virus protein VP39"/>
    <property type="match status" value="1"/>
</dbReference>
<keyword evidence="3" id="KW-1185">Reference proteome</keyword>
<dbReference type="PANTHER" id="PTHR43861">
    <property type="entry name" value="TRANS-ACONITATE 2-METHYLTRANSFERASE-RELATED"/>
    <property type="match status" value="1"/>
</dbReference>
<dbReference type="GO" id="GO:0032259">
    <property type="term" value="P:methylation"/>
    <property type="evidence" value="ECO:0007669"/>
    <property type="project" value="UniProtKB-KW"/>
</dbReference>
<dbReference type="InterPro" id="IPR029063">
    <property type="entry name" value="SAM-dependent_MTases_sf"/>
</dbReference>
<accession>A0A2T2YIG9</accession>
<reference evidence="2 3" key="1">
    <citation type="submission" date="2018-03" db="EMBL/GenBank/DDBJ databases">
        <title>Adhaeribacter sp. HMF7605 Genome sequencing and assembly.</title>
        <authorList>
            <person name="Kang H."/>
            <person name="Kang J."/>
            <person name="Cha I."/>
            <person name="Kim H."/>
            <person name="Joh K."/>
        </authorList>
    </citation>
    <scope>NUCLEOTIDE SEQUENCE [LARGE SCALE GENOMIC DNA]</scope>
    <source>
        <strain evidence="2 3">HMF7605</strain>
    </source>
</reference>
<sequence>MNYERLDRCPICNKELFKNFLIVKDNSVSKESFVIVQCENCGFKFTNPRPDESSIGNYYQSEEYISHTNKATGLTNKAYKVVRTYTIKQKVDLINRFSPKDTILDYGCGTGNFLEACKKNGWLVQGYEPNNLARTQAEELLNQKIAGEASALEQIENESLQVITLWHVLEHIHALNETFKKLTQLTKKGGNIIVAVPNADSHDAQVYKENWAAYDVPRHLYHFNQATMKRFLKKHKIELLETIPMKFDAYYVSMLSEKYISGNNELIKSVLNGFKSNSYASKNANDYSSLIYVGKKN</sequence>